<sequence>DILTKSLHPGPFHTLLSKLGVIDIFSSLRGTVKEVSISQVYALCALMLLFSASLCLTMEASFYILHGIRASTGVLPSLILFLILTNYSSWYSASCTFSFLQFFHLVLVLLCLFTMSVDSTAASINHAPPVPQNKGYQNDTLNP</sequence>
<comment type="caution">
    <text evidence="2">The sequence shown here is derived from an EMBL/GenBank/DDBJ whole genome shotgun (WGS) entry which is preliminary data.</text>
</comment>
<name>A0A2K3M2W3_TRIPR</name>
<feature type="non-terminal residue" evidence="2">
    <location>
        <position position="1"/>
    </location>
</feature>
<feature type="transmembrane region" description="Helical" evidence="1">
    <location>
        <begin position="90"/>
        <end position="113"/>
    </location>
</feature>
<reference evidence="2 3" key="1">
    <citation type="journal article" date="2014" name="Am. J. Bot.">
        <title>Genome assembly and annotation for red clover (Trifolium pratense; Fabaceae).</title>
        <authorList>
            <person name="Istvanek J."/>
            <person name="Jaros M."/>
            <person name="Krenek A."/>
            <person name="Repkova J."/>
        </authorList>
    </citation>
    <scope>NUCLEOTIDE SEQUENCE [LARGE SCALE GENOMIC DNA]</scope>
    <source>
        <strain evidence="3">cv. Tatra</strain>
        <tissue evidence="2">Young leaves</tissue>
    </source>
</reference>
<evidence type="ECO:0000313" key="2">
    <source>
        <dbReference type="EMBL" id="PNX85147.1"/>
    </source>
</evidence>
<keyword evidence="1" id="KW-0812">Transmembrane</keyword>
<keyword evidence="1" id="KW-1133">Transmembrane helix</keyword>
<feature type="transmembrane region" description="Helical" evidence="1">
    <location>
        <begin position="63"/>
        <end position="84"/>
    </location>
</feature>
<feature type="transmembrane region" description="Helical" evidence="1">
    <location>
        <begin position="36"/>
        <end position="56"/>
    </location>
</feature>
<evidence type="ECO:0000256" key="1">
    <source>
        <dbReference type="SAM" id="Phobius"/>
    </source>
</evidence>
<dbReference type="EMBL" id="ASHM01048084">
    <property type="protein sequence ID" value="PNX85147.1"/>
    <property type="molecule type" value="Genomic_DNA"/>
</dbReference>
<organism evidence="2 3">
    <name type="scientific">Trifolium pratense</name>
    <name type="common">Red clover</name>
    <dbReference type="NCBI Taxonomy" id="57577"/>
    <lineage>
        <taxon>Eukaryota</taxon>
        <taxon>Viridiplantae</taxon>
        <taxon>Streptophyta</taxon>
        <taxon>Embryophyta</taxon>
        <taxon>Tracheophyta</taxon>
        <taxon>Spermatophyta</taxon>
        <taxon>Magnoliopsida</taxon>
        <taxon>eudicotyledons</taxon>
        <taxon>Gunneridae</taxon>
        <taxon>Pentapetalae</taxon>
        <taxon>rosids</taxon>
        <taxon>fabids</taxon>
        <taxon>Fabales</taxon>
        <taxon>Fabaceae</taxon>
        <taxon>Papilionoideae</taxon>
        <taxon>50 kb inversion clade</taxon>
        <taxon>NPAAA clade</taxon>
        <taxon>Hologalegina</taxon>
        <taxon>IRL clade</taxon>
        <taxon>Trifolieae</taxon>
        <taxon>Trifolium</taxon>
    </lineage>
</organism>
<proteinExistence type="predicted"/>
<keyword evidence="1" id="KW-0472">Membrane</keyword>
<accession>A0A2K3M2W3</accession>
<dbReference type="AlphaFoldDB" id="A0A2K3M2W3"/>
<protein>
    <submittedName>
        <fullName evidence="2">Uncharacterized protein</fullName>
    </submittedName>
</protein>
<reference evidence="2 3" key="2">
    <citation type="journal article" date="2017" name="Front. Plant Sci.">
        <title>Gene Classification and Mining of Molecular Markers Useful in Red Clover (Trifolium pratense) Breeding.</title>
        <authorList>
            <person name="Istvanek J."/>
            <person name="Dluhosova J."/>
            <person name="Dluhos P."/>
            <person name="Patkova L."/>
            <person name="Nedelnik J."/>
            <person name="Repkova J."/>
        </authorList>
    </citation>
    <scope>NUCLEOTIDE SEQUENCE [LARGE SCALE GENOMIC DNA]</scope>
    <source>
        <strain evidence="3">cv. Tatra</strain>
        <tissue evidence="2">Young leaves</tissue>
    </source>
</reference>
<dbReference type="Proteomes" id="UP000236291">
    <property type="component" value="Unassembled WGS sequence"/>
</dbReference>
<evidence type="ECO:0000313" key="3">
    <source>
        <dbReference type="Proteomes" id="UP000236291"/>
    </source>
</evidence>
<gene>
    <name evidence="2" type="ORF">L195_g041214</name>
</gene>